<proteinExistence type="predicted"/>
<name>A0A914B4U8_PATMI</name>
<evidence type="ECO:0000259" key="1">
    <source>
        <dbReference type="Pfam" id="PF24764"/>
    </source>
</evidence>
<dbReference type="OrthoDB" id="10045093at2759"/>
<dbReference type="Proteomes" id="UP000887568">
    <property type="component" value="Unplaced"/>
</dbReference>
<evidence type="ECO:0000313" key="3">
    <source>
        <dbReference type="Proteomes" id="UP000887568"/>
    </source>
</evidence>
<dbReference type="AlphaFoldDB" id="A0A914B4U8"/>
<sequence length="308" mass="35991">MHLRCIQNGLTVKRDTVRHLLRLLDPEGVEIRSRRRLRRRIYRGRGPNFIWHVDSNDKLKPYGICINGCIDGYSRNVLWVESYSTNSDPYVIAGYFIQTVLDNVGCPRVIRADFGTENSTIRAMQYFFRTDGQDPFSGARSFIQGSSQHNQRIECWWSVLRKHCLQFWMNLFEELKDNGDFCGDFLDKSLVQFCFMNLFQDDVDTIKKEWNSHRISSSRNRHGPFGRPSVMYSMPQLYGTQNFLVPVQPDEIEVCESECTFKSPYPCDRDVFDLCITLMAEAGITAPTNPREGQDLYHFLRTEILHRI</sequence>
<evidence type="ECO:0000313" key="2">
    <source>
        <dbReference type="EnsemblMetazoa" id="XP_038071286.1"/>
    </source>
</evidence>
<dbReference type="Pfam" id="PF24764">
    <property type="entry name" value="rva_4"/>
    <property type="match status" value="1"/>
</dbReference>
<keyword evidence="3" id="KW-1185">Reference proteome</keyword>
<dbReference type="InterPro" id="IPR058913">
    <property type="entry name" value="Integrase_dom_put"/>
</dbReference>
<protein>
    <recommendedName>
        <fullName evidence="1">Integrase core domain-containing protein</fullName>
    </recommendedName>
</protein>
<dbReference type="EnsemblMetazoa" id="XM_038215358.1">
    <property type="protein sequence ID" value="XP_038071286.1"/>
    <property type="gene ID" value="LOC119740150"/>
</dbReference>
<dbReference type="PANTHER" id="PTHR46791">
    <property type="entry name" value="EXPRESSED PROTEIN"/>
    <property type="match status" value="1"/>
</dbReference>
<dbReference type="RefSeq" id="XP_038071286.1">
    <property type="nucleotide sequence ID" value="XM_038215358.1"/>
</dbReference>
<organism evidence="2 3">
    <name type="scientific">Patiria miniata</name>
    <name type="common">Bat star</name>
    <name type="synonym">Asterina miniata</name>
    <dbReference type="NCBI Taxonomy" id="46514"/>
    <lineage>
        <taxon>Eukaryota</taxon>
        <taxon>Metazoa</taxon>
        <taxon>Echinodermata</taxon>
        <taxon>Eleutherozoa</taxon>
        <taxon>Asterozoa</taxon>
        <taxon>Asteroidea</taxon>
        <taxon>Valvatacea</taxon>
        <taxon>Valvatida</taxon>
        <taxon>Asterinidae</taxon>
        <taxon>Patiria</taxon>
    </lineage>
</organism>
<reference evidence="2" key="1">
    <citation type="submission" date="2022-11" db="UniProtKB">
        <authorList>
            <consortium name="EnsemblMetazoa"/>
        </authorList>
    </citation>
    <scope>IDENTIFICATION</scope>
</reference>
<dbReference type="OMA" id="VIWLHAY"/>
<dbReference type="PANTHER" id="PTHR46791:SF13">
    <property type="entry name" value="CLR5 DOMAIN-CONTAINING PROTEIN"/>
    <property type="match status" value="1"/>
</dbReference>
<feature type="domain" description="Integrase core" evidence="1">
    <location>
        <begin position="41"/>
        <end position="221"/>
    </location>
</feature>
<dbReference type="GeneID" id="119740150"/>
<accession>A0A914B4U8</accession>